<gene>
    <name evidence="2" type="ORF">ACFP3U_01150</name>
</gene>
<feature type="compositionally biased region" description="Polar residues" evidence="1">
    <location>
        <begin position="1"/>
        <end position="17"/>
    </location>
</feature>
<reference evidence="3" key="1">
    <citation type="journal article" date="2019" name="Int. J. Syst. Evol. Microbiol.">
        <title>The Global Catalogue of Microorganisms (GCM) 10K type strain sequencing project: providing services to taxonomists for standard genome sequencing and annotation.</title>
        <authorList>
            <consortium name="The Broad Institute Genomics Platform"/>
            <consortium name="The Broad Institute Genome Sequencing Center for Infectious Disease"/>
            <person name="Wu L."/>
            <person name="Ma J."/>
        </authorList>
    </citation>
    <scope>NUCLEOTIDE SEQUENCE [LARGE SCALE GENOMIC DNA]</scope>
    <source>
        <strain evidence="3">CGMCC 4.1437</strain>
    </source>
</reference>
<comment type="caution">
    <text evidence="2">The sequence shown here is derived from an EMBL/GenBank/DDBJ whole genome shotgun (WGS) entry which is preliminary data.</text>
</comment>
<dbReference type="RefSeq" id="WP_380223140.1">
    <property type="nucleotide sequence ID" value="NZ_JBHSOF010000001.1"/>
</dbReference>
<evidence type="ECO:0000313" key="2">
    <source>
        <dbReference type="EMBL" id="MFC5661582.1"/>
    </source>
</evidence>
<feature type="region of interest" description="Disordered" evidence="1">
    <location>
        <begin position="1"/>
        <end position="29"/>
    </location>
</feature>
<evidence type="ECO:0008006" key="4">
    <source>
        <dbReference type="Google" id="ProtNLM"/>
    </source>
</evidence>
<name>A0ABW0WTI6_9ACTN</name>
<accession>A0ABW0WTI6</accession>
<dbReference type="EMBL" id="JBHSOF010000001">
    <property type="protein sequence ID" value="MFC5661582.1"/>
    <property type="molecule type" value="Genomic_DNA"/>
</dbReference>
<protein>
    <recommendedName>
        <fullName evidence="4">DUF317 domain-containing protein</fullName>
    </recommendedName>
</protein>
<organism evidence="2 3">
    <name type="scientific">Kitasatospora misakiensis</name>
    <dbReference type="NCBI Taxonomy" id="67330"/>
    <lineage>
        <taxon>Bacteria</taxon>
        <taxon>Bacillati</taxon>
        <taxon>Actinomycetota</taxon>
        <taxon>Actinomycetes</taxon>
        <taxon>Kitasatosporales</taxon>
        <taxon>Streptomycetaceae</taxon>
        <taxon>Kitasatospora</taxon>
    </lineage>
</organism>
<sequence>MTEQQQGTAAQRPTGQRPTGPVEPPVDPRASWATWTTQSIISGPGGVTTVEVGPISGDLTVHTTWVDGEARLTVQYTGALDWYSVAGSPVPAADETTARAVHQAMVNAVKTGRGSGAPPAPTG</sequence>
<proteinExistence type="predicted"/>
<dbReference type="Proteomes" id="UP001595975">
    <property type="component" value="Unassembled WGS sequence"/>
</dbReference>
<evidence type="ECO:0000313" key="3">
    <source>
        <dbReference type="Proteomes" id="UP001595975"/>
    </source>
</evidence>
<evidence type="ECO:0000256" key="1">
    <source>
        <dbReference type="SAM" id="MobiDB-lite"/>
    </source>
</evidence>
<keyword evidence="3" id="KW-1185">Reference proteome</keyword>